<dbReference type="GO" id="GO:0007624">
    <property type="term" value="P:ultradian rhythm"/>
    <property type="evidence" value="ECO:0007669"/>
    <property type="project" value="InterPro"/>
</dbReference>
<feature type="domain" description="RRM" evidence="4">
    <location>
        <begin position="202"/>
        <end position="281"/>
    </location>
</feature>
<dbReference type="PANTHER" id="PTHR16001:SF4">
    <property type="entry name" value="ECTO-NOX DISULFIDE-THIOL EXCHANGER 1-LIKE PROTEIN"/>
    <property type="match status" value="1"/>
</dbReference>
<feature type="compositionally biased region" description="Basic and acidic residues" evidence="3">
    <location>
        <begin position="299"/>
        <end position="311"/>
    </location>
</feature>
<dbReference type="Gene3D" id="3.30.70.330">
    <property type="match status" value="1"/>
</dbReference>
<keyword evidence="1 2" id="KW-0694">RNA-binding</keyword>
<dbReference type="PANTHER" id="PTHR16001">
    <property type="entry name" value="ECTO-NOX DISULFIDE-THIOL EXCHANGER"/>
    <property type="match status" value="1"/>
</dbReference>
<name>A0A8K0DJ81_IGNLU</name>
<dbReference type="GO" id="GO:0003723">
    <property type="term" value="F:RNA binding"/>
    <property type="evidence" value="ECO:0007669"/>
    <property type="project" value="UniProtKB-UniRule"/>
</dbReference>
<dbReference type="GO" id="GO:0016491">
    <property type="term" value="F:oxidoreductase activity"/>
    <property type="evidence" value="ECO:0007669"/>
    <property type="project" value="InterPro"/>
</dbReference>
<dbReference type="SUPFAM" id="SSF54928">
    <property type="entry name" value="RNA-binding domain, RBD"/>
    <property type="match status" value="1"/>
</dbReference>
<proteinExistence type="predicted"/>
<protein>
    <recommendedName>
        <fullName evidence="4">RRM domain-containing protein</fullName>
    </recommendedName>
</protein>
<feature type="region of interest" description="Disordered" evidence="3">
    <location>
        <begin position="299"/>
        <end position="319"/>
    </location>
</feature>
<evidence type="ECO:0000313" key="5">
    <source>
        <dbReference type="EMBL" id="KAF2905216.1"/>
    </source>
</evidence>
<organism evidence="5 6">
    <name type="scientific">Ignelater luminosus</name>
    <name type="common">Cucubano</name>
    <name type="synonym">Pyrophorus luminosus</name>
    <dbReference type="NCBI Taxonomy" id="2038154"/>
    <lineage>
        <taxon>Eukaryota</taxon>
        <taxon>Metazoa</taxon>
        <taxon>Ecdysozoa</taxon>
        <taxon>Arthropoda</taxon>
        <taxon>Hexapoda</taxon>
        <taxon>Insecta</taxon>
        <taxon>Pterygota</taxon>
        <taxon>Neoptera</taxon>
        <taxon>Endopterygota</taxon>
        <taxon>Coleoptera</taxon>
        <taxon>Polyphaga</taxon>
        <taxon>Elateriformia</taxon>
        <taxon>Elateroidea</taxon>
        <taxon>Elateridae</taxon>
        <taxon>Agrypninae</taxon>
        <taxon>Pyrophorini</taxon>
        <taxon>Ignelater</taxon>
    </lineage>
</organism>
<dbReference type="OrthoDB" id="10039782at2759"/>
<dbReference type="EMBL" id="VTPC01000584">
    <property type="protein sequence ID" value="KAF2905216.1"/>
    <property type="molecule type" value="Genomic_DNA"/>
</dbReference>
<dbReference type="PROSITE" id="PS50102">
    <property type="entry name" value="RRM"/>
    <property type="match status" value="1"/>
</dbReference>
<feature type="compositionally biased region" description="Polar residues" evidence="3">
    <location>
        <begin position="97"/>
        <end position="109"/>
    </location>
</feature>
<dbReference type="InterPro" id="IPR035979">
    <property type="entry name" value="RBD_domain_sf"/>
</dbReference>
<dbReference type="InterPro" id="IPR012677">
    <property type="entry name" value="Nucleotide-bd_a/b_plait_sf"/>
</dbReference>
<evidence type="ECO:0000259" key="4">
    <source>
        <dbReference type="PROSITE" id="PS50102"/>
    </source>
</evidence>
<dbReference type="GO" id="GO:0009897">
    <property type="term" value="C:external side of plasma membrane"/>
    <property type="evidence" value="ECO:0007669"/>
    <property type="project" value="InterPro"/>
</dbReference>
<dbReference type="SMART" id="SM00360">
    <property type="entry name" value="RRM"/>
    <property type="match status" value="1"/>
</dbReference>
<evidence type="ECO:0000256" key="1">
    <source>
        <dbReference type="ARBA" id="ARBA00022884"/>
    </source>
</evidence>
<dbReference type="AlphaFoldDB" id="A0A8K0DJ81"/>
<gene>
    <name evidence="5" type="ORF">ILUMI_00940</name>
</gene>
<feature type="compositionally biased region" description="Basic and acidic residues" evidence="3">
    <location>
        <begin position="78"/>
        <end position="94"/>
    </location>
</feature>
<evidence type="ECO:0000256" key="3">
    <source>
        <dbReference type="SAM" id="MobiDB-lite"/>
    </source>
</evidence>
<dbReference type="InterPro" id="IPR000504">
    <property type="entry name" value="RRM_dom"/>
</dbReference>
<dbReference type="CDD" id="cd12228">
    <property type="entry name" value="RRM_ENOX"/>
    <property type="match status" value="1"/>
</dbReference>
<dbReference type="InterPro" id="IPR034140">
    <property type="entry name" value="ENOX_RRM"/>
</dbReference>
<dbReference type="Pfam" id="PF00076">
    <property type="entry name" value="RRM_1"/>
    <property type="match status" value="1"/>
</dbReference>
<dbReference type="Proteomes" id="UP000801492">
    <property type="component" value="Unassembled WGS sequence"/>
</dbReference>
<reference evidence="5" key="1">
    <citation type="submission" date="2019-08" db="EMBL/GenBank/DDBJ databases">
        <title>The genome of the North American firefly Photinus pyralis.</title>
        <authorList>
            <consortium name="Photinus pyralis genome working group"/>
            <person name="Fallon T.R."/>
            <person name="Sander Lower S.E."/>
            <person name="Weng J.-K."/>
        </authorList>
    </citation>
    <scope>NUCLEOTIDE SEQUENCE</scope>
    <source>
        <strain evidence="5">TRF0915ILg1</strain>
        <tissue evidence="5">Whole body</tissue>
    </source>
</reference>
<keyword evidence="6" id="KW-1185">Reference proteome</keyword>
<dbReference type="InterPro" id="IPR038876">
    <property type="entry name" value="ENOX"/>
</dbReference>
<comment type="caution">
    <text evidence="5">The sequence shown here is derived from an EMBL/GenBank/DDBJ whole genome shotgun (WGS) entry which is preliminary data.</text>
</comment>
<evidence type="ECO:0000256" key="2">
    <source>
        <dbReference type="PROSITE-ProRule" id="PRU00176"/>
    </source>
</evidence>
<feature type="region of interest" description="Disordered" evidence="3">
    <location>
        <begin position="38"/>
        <end position="111"/>
    </location>
</feature>
<sequence length="448" mass="51609">MAFQFNNQTLGSNPIIPGGSAAAFLNTSDPNDFTLIGINDNPLEFNMTKNKPMSRSSDDKDDCSQSPSDKRERRSRSDRRERDRRDMDKGKDDSDSNLSNPQEVVSIQNGPAGLGPNMWGGMMNMGYPMVGMNMIVDPNMMSMNNYGMMPPMITPDPNMLTPEHSMLMNPVKEIIHCKSCTLFPPNPNAPPPTTRERPPGCRTIFVGGLPENITEDIIREVFERCGEITTLRLSKKNFCHIRFLFEASVDAAIFLSGYRIRIGSNTDPPNTGRLHVDYAQARDDQYEWECRQRQLQREQRHRERMEEERLRPPSPPPVVHYTDHEAQSVAEKLKLDETFTKAVQILVTWLERGDCTKRNSNTFYSMIQSTNSHVRRLLTEKTQYEDELQKAKEIMKGRMQGILLQFSQIERVFMAACHKKVWDHFTKAQRKNIELWKKQSMVRTIRTL</sequence>
<evidence type="ECO:0000313" key="6">
    <source>
        <dbReference type="Proteomes" id="UP000801492"/>
    </source>
</evidence>
<accession>A0A8K0DJ81</accession>